<evidence type="ECO:0000313" key="5">
    <source>
        <dbReference type="Proteomes" id="UP000320776"/>
    </source>
</evidence>
<organism evidence="4 5">
    <name type="scientific">Sporomusa termitida</name>
    <dbReference type="NCBI Taxonomy" id="2377"/>
    <lineage>
        <taxon>Bacteria</taxon>
        <taxon>Bacillati</taxon>
        <taxon>Bacillota</taxon>
        <taxon>Negativicutes</taxon>
        <taxon>Selenomonadales</taxon>
        <taxon>Sporomusaceae</taxon>
        <taxon>Sporomusa</taxon>
    </lineage>
</organism>
<keyword evidence="2" id="KW-0812">Transmembrane</keyword>
<dbReference type="KEGG" id="sted:SPTER_13110"/>
<feature type="signal peptide" evidence="3">
    <location>
        <begin position="1"/>
        <end position="23"/>
    </location>
</feature>
<name>A0A517DRM1_9FIRM</name>
<keyword evidence="2" id="KW-1133">Transmembrane helix</keyword>
<gene>
    <name evidence="4" type="ORF">SPTER_13110</name>
</gene>
<evidence type="ECO:0000256" key="3">
    <source>
        <dbReference type="SAM" id="SignalP"/>
    </source>
</evidence>
<evidence type="ECO:0000256" key="2">
    <source>
        <dbReference type="SAM" id="Phobius"/>
    </source>
</evidence>
<accession>A0A517DRM1</accession>
<sequence length="152" mass="16089">MTIKKLLVLTVLFMFAFTTVSFAAKGGFKSRPASPAPRPATNQTAPAKNTTSDYKPSAPAQSYGDKAPAAAAKPNAQPAQQQTGGGFLRSAGLLGGGMLLGSMLGGMFGFGESGMFASLMGMLFNIILLAAVFMAGRFLWEKFKNRDNKQRR</sequence>
<keyword evidence="2" id="KW-0472">Membrane</keyword>
<feature type="chain" id="PRO_5022030788" description="Import inner membrane translocase subunit Tim44" evidence="3">
    <location>
        <begin position="24"/>
        <end position="152"/>
    </location>
</feature>
<feature type="compositionally biased region" description="Low complexity" evidence="1">
    <location>
        <begin position="66"/>
        <end position="82"/>
    </location>
</feature>
<feature type="compositionally biased region" description="Polar residues" evidence="1">
    <location>
        <begin position="41"/>
        <end position="54"/>
    </location>
</feature>
<reference evidence="4 5" key="1">
    <citation type="submission" date="2019-02" db="EMBL/GenBank/DDBJ databases">
        <title>Closed genome of Sporomusa termitida DSM 4440.</title>
        <authorList>
            <person name="Poehlein A."/>
            <person name="Daniel R."/>
        </authorList>
    </citation>
    <scope>NUCLEOTIDE SEQUENCE [LARGE SCALE GENOMIC DNA]</scope>
    <source>
        <strain evidence="4 5">DSM 4440</strain>
    </source>
</reference>
<feature type="transmembrane region" description="Helical" evidence="2">
    <location>
        <begin position="91"/>
        <end position="110"/>
    </location>
</feature>
<evidence type="ECO:0000256" key="1">
    <source>
        <dbReference type="SAM" id="MobiDB-lite"/>
    </source>
</evidence>
<dbReference type="AlphaFoldDB" id="A0A517DRM1"/>
<dbReference type="OrthoDB" id="1684289at2"/>
<feature type="region of interest" description="Disordered" evidence="1">
    <location>
        <begin position="28"/>
        <end position="83"/>
    </location>
</feature>
<protein>
    <recommendedName>
        <fullName evidence="6">Import inner membrane translocase subunit Tim44</fullName>
    </recommendedName>
</protein>
<keyword evidence="3" id="KW-0732">Signal</keyword>
<dbReference type="Proteomes" id="UP000320776">
    <property type="component" value="Chromosome"/>
</dbReference>
<dbReference type="RefSeq" id="WP_144349574.1">
    <property type="nucleotide sequence ID" value="NZ_CP036259.1"/>
</dbReference>
<proteinExistence type="predicted"/>
<keyword evidence="5" id="KW-1185">Reference proteome</keyword>
<evidence type="ECO:0008006" key="6">
    <source>
        <dbReference type="Google" id="ProtNLM"/>
    </source>
</evidence>
<dbReference type="EMBL" id="CP036259">
    <property type="protein sequence ID" value="QDR80002.1"/>
    <property type="molecule type" value="Genomic_DNA"/>
</dbReference>
<evidence type="ECO:0000313" key="4">
    <source>
        <dbReference type="EMBL" id="QDR80002.1"/>
    </source>
</evidence>
<feature type="transmembrane region" description="Helical" evidence="2">
    <location>
        <begin position="122"/>
        <end position="140"/>
    </location>
</feature>